<feature type="signal peptide" evidence="2">
    <location>
        <begin position="1"/>
        <end position="25"/>
    </location>
</feature>
<evidence type="ECO:0008006" key="5">
    <source>
        <dbReference type="Google" id="ProtNLM"/>
    </source>
</evidence>
<dbReference type="GeneID" id="39746359"/>
<sequence>MRPKFFQSHVFLSLIYFLLNGKSNCQSLLPVSYATHQLYSFDKLTPLEIKSNLKKTVGSFITSKLKDIKSKFYDYKIYGTGMRGISDGGRGNDNIGSNLDGEKSEEWKGDYDTSLEEEVKALLDKAQNKRYLSKRIRESHDRALKNLKEKNNGNARDEEKTRKLLEHNLEQINYLNKKSGYLENKAKELKKHLKSSKNKTYEQQVTNCNIYKTGKLKFVSSSNGLKHSIDNVQGKINNNGFTIFYKYKKKINYLWNILELPIKLIGSVEQCFVFTYKNSNQIFCTDNKLKTSSWVNSLTEASTCYHFGIKGMLVNINNVKNIKDKLSKNKKANNYNDKILIVDLKPDHEKTRVYVNGKQQNMEKNDDGVVDLNKIKKKMEDEKKISMGEENNPREVAHEDEVQGGEAQTDDGDGDKDTDADVEEAE</sequence>
<name>A0A1Y1JEK9_PLAGO</name>
<evidence type="ECO:0000313" key="4">
    <source>
        <dbReference type="Proteomes" id="UP000195521"/>
    </source>
</evidence>
<dbReference type="AlphaFoldDB" id="A0A1Y1JEK9"/>
<reference evidence="4" key="1">
    <citation type="submission" date="2017-04" db="EMBL/GenBank/DDBJ databases">
        <title>Plasmodium gonderi genome.</title>
        <authorList>
            <person name="Arisue N."/>
            <person name="Honma H."/>
            <person name="Kawai S."/>
            <person name="Tougan T."/>
            <person name="Tanabe K."/>
            <person name="Horii T."/>
        </authorList>
    </citation>
    <scope>NUCLEOTIDE SEQUENCE [LARGE SCALE GENOMIC DNA]</scope>
    <source>
        <strain evidence="4">ATCC 30045</strain>
    </source>
</reference>
<keyword evidence="4" id="KW-1185">Reference proteome</keyword>
<feature type="chain" id="PRO_5012711183" description="PH domain-containing protein" evidence="2">
    <location>
        <begin position="26"/>
        <end position="426"/>
    </location>
</feature>
<feature type="region of interest" description="Disordered" evidence="1">
    <location>
        <begin position="379"/>
        <end position="426"/>
    </location>
</feature>
<evidence type="ECO:0000256" key="2">
    <source>
        <dbReference type="SAM" id="SignalP"/>
    </source>
</evidence>
<dbReference type="EMBL" id="BDQF01000006">
    <property type="protein sequence ID" value="GAW79647.1"/>
    <property type="molecule type" value="Genomic_DNA"/>
</dbReference>
<dbReference type="OrthoDB" id="361676at2759"/>
<accession>A0A1Y1JEK9</accession>
<evidence type="ECO:0000256" key="1">
    <source>
        <dbReference type="SAM" id="MobiDB-lite"/>
    </source>
</evidence>
<organism evidence="3 4">
    <name type="scientific">Plasmodium gonderi</name>
    <dbReference type="NCBI Taxonomy" id="77519"/>
    <lineage>
        <taxon>Eukaryota</taxon>
        <taxon>Sar</taxon>
        <taxon>Alveolata</taxon>
        <taxon>Apicomplexa</taxon>
        <taxon>Aconoidasida</taxon>
        <taxon>Haemosporida</taxon>
        <taxon>Plasmodiidae</taxon>
        <taxon>Plasmodium</taxon>
        <taxon>Plasmodium (Plasmodium)</taxon>
    </lineage>
</organism>
<dbReference type="Proteomes" id="UP000195521">
    <property type="component" value="Unassembled WGS sequence"/>
</dbReference>
<dbReference type="OMA" id="VSYATHQ"/>
<protein>
    <recommendedName>
        <fullName evidence="5">PH domain-containing protein</fullName>
    </recommendedName>
</protein>
<keyword evidence="2" id="KW-0732">Signal</keyword>
<evidence type="ECO:0000313" key="3">
    <source>
        <dbReference type="EMBL" id="GAW79647.1"/>
    </source>
</evidence>
<feature type="compositionally biased region" description="Acidic residues" evidence="1">
    <location>
        <begin position="408"/>
        <end position="426"/>
    </location>
</feature>
<dbReference type="RefSeq" id="XP_028542236.1">
    <property type="nucleotide sequence ID" value="XM_028686435.1"/>
</dbReference>
<feature type="compositionally biased region" description="Basic and acidic residues" evidence="1">
    <location>
        <begin position="379"/>
        <end position="401"/>
    </location>
</feature>
<comment type="caution">
    <text evidence="3">The sequence shown here is derived from an EMBL/GenBank/DDBJ whole genome shotgun (WGS) entry which is preliminary data.</text>
</comment>
<gene>
    <name evidence="3" type="ORF">PGO_050570</name>
</gene>
<proteinExistence type="predicted"/>